<evidence type="ECO:0000256" key="1">
    <source>
        <dbReference type="SAM" id="MobiDB-lite"/>
    </source>
</evidence>
<dbReference type="Proteomes" id="UP000789595">
    <property type="component" value="Unassembled WGS sequence"/>
</dbReference>
<evidence type="ECO:0000313" key="2">
    <source>
        <dbReference type="EMBL" id="CAH0368917.1"/>
    </source>
</evidence>
<sequence length="228" mass="24035">MVPPSSLLSMFDAARRASFVGRVPGPTAPPRVDVAAHLVERLARVLRPQGRRRLERVGLADGPQARDEALARLRGVGGGVDLELPLQIGNRALQIREAPGVARAERLRVLRLQLREPFFEPALLLVGGQAALAPELLHISLNALLALRRRGVVLGAPAGPARQRDAAAHDLTPRAALLGNCRASAAAAPGTRPGGQPRRSDAGPTALDSATRPAYALVLVAQNGDLNK</sequence>
<dbReference type="EMBL" id="CAKKNE010000002">
    <property type="protein sequence ID" value="CAH0368917.1"/>
    <property type="molecule type" value="Genomic_DNA"/>
</dbReference>
<proteinExistence type="predicted"/>
<protein>
    <submittedName>
        <fullName evidence="2">Uncharacterized protein</fullName>
    </submittedName>
</protein>
<name>A0A8J2WUL4_9STRA</name>
<evidence type="ECO:0000313" key="3">
    <source>
        <dbReference type="Proteomes" id="UP000789595"/>
    </source>
</evidence>
<feature type="non-terminal residue" evidence="2">
    <location>
        <position position="228"/>
    </location>
</feature>
<reference evidence="2" key="1">
    <citation type="submission" date="2021-11" db="EMBL/GenBank/DDBJ databases">
        <authorList>
            <consortium name="Genoscope - CEA"/>
            <person name="William W."/>
        </authorList>
    </citation>
    <scope>NUCLEOTIDE SEQUENCE</scope>
</reference>
<accession>A0A8J2WUL4</accession>
<gene>
    <name evidence="2" type="ORF">PECAL_2P20180</name>
</gene>
<dbReference type="AlphaFoldDB" id="A0A8J2WUL4"/>
<keyword evidence="3" id="KW-1185">Reference proteome</keyword>
<comment type="caution">
    <text evidence="2">The sequence shown here is derived from an EMBL/GenBank/DDBJ whole genome shotgun (WGS) entry which is preliminary data.</text>
</comment>
<feature type="region of interest" description="Disordered" evidence="1">
    <location>
        <begin position="185"/>
        <end position="209"/>
    </location>
</feature>
<organism evidence="2 3">
    <name type="scientific">Pelagomonas calceolata</name>
    <dbReference type="NCBI Taxonomy" id="35677"/>
    <lineage>
        <taxon>Eukaryota</taxon>
        <taxon>Sar</taxon>
        <taxon>Stramenopiles</taxon>
        <taxon>Ochrophyta</taxon>
        <taxon>Pelagophyceae</taxon>
        <taxon>Pelagomonadales</taxon>
        <taxon>Pelagomonadaceae</taxon>
        <taxon>Pelagomonas</taxon>
    </lineage>
</organism>